<accession>A0ABU5ZTS3</accession>
<dbReference type="RefSeq" id="WP_324178965.1">
    <property type="nucleotide sequence ID" value="NZ_BAABAW010000003.1"/>
</dbReference>
<evidence type="ECO:0008006" key="3">
    <source>
        <dbReference type="Google" id="ProtNLM"/>
    </source>
</evidence>
<organism evidence="1 2">
    <name type="scientific">Aquimarina gracilis</name>
    <dbReference type="NCBI Taxonomy" id="874422"/>
    <lineage>
        <taxon>Bacteria</taxon>
        <taxon>Pseudomonadati</taxon>
        <taxon>Bacteroidota</taxon>
        <taxon>Flavobacteriia</taxon>
        <taxon>Flavobacteriales</taxon>
        <taxon>Flavobacteriaceae</taxon>
        <taxon>Aquimarina</taxon>
    </lineage>
</organism>
<comment type="caution">
    <text evidence="1">The sequence shown here is derived from an EMBL/GenBank/DDBJ whole genome shotgun (WGS) entry which is preliminary data.</text>
</comment>
<sequence>MILITLISLLVGCSKNTSKKTPIIPVKVSDSISKDSISKKKDSIASTPLEKNKKKRFFTKKNKKQKPSSILKFSLSDLTFTWEEINACDCLFVVKAKNTDYERLYFGRFKGDTSGVIQFGKSNQKQLIPSTKPRSKNREPGSFWREIYQNDNYKIQLKANSTNPKVKGKYTYYIEFVLTDLSTKKIVKKVVLANCKS</sequence>
<dbReference type="EMBL" id="JAYKLX010000002">
    <property type="protein sequence ID" value="MEB3344942.1"/>
    <property type="molecule type" value="Genomic_DNA"/>
</dbReference>
<dbReference type="Proteomes" id="UP001327027">
    <property type="component" value="Unassembled WGS sequence"/>
</dbReference>
<reference evidence="1 2" key="1">
    <citation type="journal article" date="2013" name="Int. J. Syst. Evol. Microbiol.">
        <title>Aquimarina gracilis sp. nov., isolated from the gut microflora of a mussel, Mytilus coruscus, and emended description of Aquimarina spongiae.</title>
        <authorList>
            <person name="Park S.C."/>
            <person name="Choe H.N."/>
            <person name="Baik K.S."/>
            <person name="Seong C.N."/>
        </authorList>
    </citation>
    <scope>NUCLEOTIDE SEQUENCE [LARGE SCALE GENOMIC DNA]</scope>
    <source>
        <strain evidence="1 2">PSC32</strain>
    </source>
</reference>
<protein>
    <recommendedName>
        <fullName evidence="3">Lipoprotein</fullName>
    </recommendedName>
</protein>
<name>A0ABU5ZTS3_9FLAO</name>
<gene>
    <name evidence="1" type="ORF">U6A24_05690</name>
</gene>
<proteinExistence type="predicted"/>
<keyword evidence="2" id="KW-1185">Reference proteome</keyword>
<evidence type="ECO:0000313" key="1">
    <source>
        <dbReference type="EMBL" id="MEB3344942.1"/>
    </source>
</evidence>
<evidence type="ECO:0000313" key="2">
    <source>
        <dbReference type="Proteomes" id="UP001327027"/>
    </source>
</evidence>